<dbReference type="Proteomes" id="UP000245469">
    <property type="component" value="Unassembled WGS sequence"/>
</dbReference>
<gene>
    <name evidence="2" type="ORF">BXY45_103184</name>
</gene>
<name>A0A316ADM2_9ACTN</name>
<reference evidence="2 3" key="1">
    <citation type="submission" date="2018-03" db="EMBL/GenBank/DDBJ databases">
        <title>Genomic Encyclopedia of Archaeal and Bacterial Type Strains, Phase II (KMG-II): from individual species to whole genera.</title>
        <authorList>
            <person name="Goeker M."/>
        </authorList>
    </citation>
    <scope>NUCLEOTIDE SEQUENCE [LARGE SCALE GENOMIC DNA]</scope>
    <source>
        <strain evidence="2 3">DSM 44889</strain>
    </source>
</reference>
<evidence type="ECO:0000313" key="2">
    <source>
        <dbReference type="EMBL" id="PWJ55509.1"/>
    </source>
</evidence>
<accession>A0A316ADM2</accession>
<keyword evidence="3" id="KW-1185">Reference proteome</keyword>
<dbReference type="EMBL" id="QGDQ01000003">
    <property type="protein sequence ID" value="PWJ55509.1"/>
    <property type="molecule type" value="Genomic_DNA"/>
</dbReference>
<comment type="caution">
    <text evidence="2">The sequence shown here is derived from an EMBL/GenBank/DDBJ whole genome shotgun (WGS) entry which is preliminary data.</text>
</comment>
<dbReference type="AlphaFoldDB" id="A0A316ADM2"/>
<proteinExistence type="predicted"/>
<evidence type="ECO:0000256" key="1">
    <source>
        <dbReference type="SAM" id="MobiDB-lite"/>
    </source>
</evidence>
<organism evidence="2 3">
    <name type="scientific">Quadrisphaera granulorum</name>
    <dbReference type="NCBI Taxonomy" id="317664"/>
    <lineage>
        <taxon>Bacteria</taxon>
        <taxon>Bacillati</taxon>
        <taxon>Actinomycetota</taxon>
        <taxon>Actinomycetes</taxon>
        <taxon>Kineosporiales</taxon>
        <taxon>Kineosporiaceae</taxon>
        <taxon>Quadrisphaera</taxon>
    </lineage>
</organism>
<feature type="region of interest" description="Disordered" evidence="1">
    <location>
        <begin position="1"/>
        <end position="29"/>
    </location>
</feature>
<sequence>MITEGEAGVMAQAGERGERSARRWGTMEA</sequence>
<evidence type="ECO:0000313" key="3">
    <source>
        <dbReference type="Proteomes" id="UP000245469"/>
    </source>
</evidence>
<protein>
    <submittedName>
        <fullName evidence="2">Uncharacterized protein</fullName>
    </submittedName>
</protein>